<sequence>MTSVISIRSAGDSIEQRTPILSEPTKQSSILTLPSPFSLSKFSTSLLSVGTSSNSEGTGVSFAGAGGAWAGAGDTCSGGKAYKDTTMIVSFNNIRQYENRFEKPYKEITDNQKLSSSGKDQFQWRAHQHHSKRNITDKN</sequence>
<accession>A0AAD5JMQ5</accession>
<feature type="compositionally biased region" description="Polar residues" evidence="1">
    <location>
        <begin position="111"/>
        <end position="120"/>
    </location>
</feature>
<gene>
    <name evidence="2" type="ORF">LWI28_020216</name>
</gene>
<dbReference type="AlphaFoldDB" id="A0AAD5JMQ5"/>
<feature type="region of interest" description="Disordered" evidence="1">
    <location>
        <begin position="110"/>
        <end position="139"/>
    </location>
</feature>
<reference evidence="2" key="2">
    <citation type="submission" date="2023-02" db="EMBL/GenBank/DDBJ databases">
        <authorList>
            <person name="Swenson N.G."/>
            <person name="Wegrzyn J.L."/>
            <person name="Mcevoy S.L."/>
        </authorList>
    </citation>
    <scope>NUCLEOTIDE SEQUENCE</scope>
    <source>
        <strain evidence="2">91603</strain>
        <tissue evidence="2">Leaf</tissue>
    </source>
</reference>
<dbReference type="EMBL" id="JAJSOW010000003">
    <property type="protein sequence ID" value="KAI9196006.1"/>
    <property type="molecule type" value="Genomic_DNA"/>
</dbReference>
<name>A0AAD5JMQ5_ACENE</name>
<reference evidence="2" key="1">
    <citation type="journal article" date="2022" name="Plant J.">
        <title>Strategies of tolerance reflected in two North American maple genomes.</title>
        <authorList>
            <person name="McEvoy S.L."/>
            <person name="Sezen U.U."/>
            <person name="Trouern-Trend A."/>
            <person name="McMahon S.M."/>
            <person name="Schaberg P.G."/>
            <person name="Yang J."/>
            <person name="Wegrzyn J.L."/>
            <person name="Swenson N.G."/>
        </authorList>
    </citation>
    <scope>NUCLEOTIDE SEQUENCE</scope>
    <source>
        <strain evidence="2">91603</strain>
    </source>
</reference>
<proteinExistence type="predicted"/>
<organism evidence="2 3">
    <name type="scientific">Acer negundo</name>
    <name type="common">Box elder</name>
    <dbReference type="NCBI Taxonomy" id="4023"/>
    <lineage>
        <taxon>Eukaryota</taxon>
        <taxon>Viridiplantae</taxon>
        <taxon>Streptophyta</taxon>
        <taxon>Embryophyta</taxon>
        <taxon>Tracheophyta</taxon>
        <taxon>Spermatophyta</taxon>
        <taxon>Magnoliopsida</taxon>
        <taxon>eudicotyledons</taxon>
        <taxon>Gunneridae</taxon>
        <taxon>Pentapetalae</taxon>
        <taxon>rosids</taxon>
        <taxon>malvids</taxon>
        <taxon>Sapindales</taxon>
        <taxon>Sapindaceae</taxon>
        <taxon>Hippocastanoideae</taxon>
        <taxon>Acereae</taxon>
        <taxon>Acer</taxon>
    </lineage>
</organism>
<evidence type="ECO:0000313" key="2">
    <source>
        <dbReference type="EMBL" id="KAI9196006.1"/>
    </source>
</evidence>
<protein>
    <submittedName>
        <fullName evidence="2">Uncharacterized protein</fullName>
    </submittedName>
</protein>
<dbReference type="Proteomes" id="UP001064489">
    <property type="component" value="Chromosome 1"/>
</dbReference>
<comment type="caution">
    <text evidence="2">The sequence shown here is derived from an EMBL/GenBank/DDBJ whole genome shotgun (WGS) entry which is preliminary data.</text>
</comment>
<keyword evidence="3" id="KW-1185">Reference proteome</keyword>
<evidence type="ECO:0000313" key="3">
    <source>
        <dbReference type="Proteomes" id="UP001064489"/>
    </source>
</evidence>
<evidence type="ECO:0000256" key="1">
    <source>
        <dbReference type="SAM" id="MobiDB-lite"/>
    </source>
</evidence>